<evidence type="ECO:0000313" key="20">
    <source>
        <dbReference type="Proteomes" id="UP000566324"/>
    </source>
</evidence>
<comment type="similarity">
    <text evidence="2 14 15">Belongs to the TonB-dependent receptor family.</text>
</comment>
<keyword evidence="5" id="KW-0410">Iron transport</keyword>
<feature type="chain" id="PRO_5031045212" evidence="16">
    <location>
        <begin position="29"/>
        <end position="728"/>
    </location>
</feature>
<keyword evidence="20" id="KW-1185">Reference proteome</keyword>
<evidence type="ECO:0000256" key="11">
    <source>
        <dbReference type="ARBA" id="ARBA00023136"/>
    </source>
</evidence>
<evidence type="ECO:0000256" key="3">
    <source>
        <dbReference type="ARBA" id="ARBA00022448"/>
    </source>
</evidence>
<name>A0A7W7B277_9SPHN</name>
<keyword evidence="7 16" id="KW-0732">Signal</keyword>
<sequence length="728" mass="79418">MTVQDQTLKGLLLAGAALAGFAAMPAYAQDAAGSATLETTRTTVEGADMIVVTARNYVPQGSTTASKTDIPLIETPQSISVITRDQIDLLNFIDAQQAVRYTAGVFGENYGPDLRFDFFTVRGFTPKQYIDGLAAPISTSIYSVGVDLYAFESFDLLKGPASVLYGSAPPGGIYNQMSRRAQSELGGEISAKYGADDYKQIAGTITGPIAESLDARLTVLYRDRDAERDLVSAERFTVAPTFTWRLGERTTLTGLGYYQYDEVKGDTNGFLPVYGTLLDNPIGKVKRSTNLGDPNSVYERKQFALGWDFAHEFSETLTFKSNTKWSDYKEDTPTGIYGGGGLINTTDSSDPSYYRTVQQYNFSYKEKVTSFTTDNRIDAKLTTGAAEHKILLGADYRNVYNKADFGFIFANTIDLFDPVYAPQATLEPGYPFAFNNQRLKQTGVYAQDRIQFGDFYLTLGGRYDWVKIASALTSTTTKQDKFTWRVGANYVSESGLAPYISYATSFEPVLGVDSVTGDDFKPSTGKQIEAGVKYDARGLPDDVKLFVTAAVFDIKQKNVVSTSPSVTPVFGTQNGEVEVWGGEIEVVARIREQISINGSYSYNNSEVKKANFAGEVGAPLPTTPKHKLSLFVDYTIQQGSLGGLGFGFGGRYNGKSAGGLPGAFSPVVYYGESTTLFDAIIHYDTPEWRFAINGSNIFDKEYVARCSGVAGCNYGAGRQVIGTVTRKF</sequence>
<evidence type="ECO:0000313" key="19">
    <source>
        <dbReference type="EMBL" id="MBB4632665.1"/>
    </source>
</evidence>
<evidence type="ECO:0000256" key="6">
    <source>
        <dbReference type="ARBA" id="ARBA00022692"/>
    </source>
</evidence>
<evidence type="ECO:0000256" key="12">
    <source>
        <dbReference type="ARBA" id="ARBA00023170"/>
    </source>
</evidence>
<dbReference type="Gene3D" id="2.170.130.10">
    <property type="entry name" value="TonB-dependent receptor, plug domain"/>
    <property type="match status" value="1"/>
</dbReference>
<gene>
    <name evidence="19" type="ORF">GGQ98_002292</name>
</gene>
<reference evidence="19 20" key="1">
    <citation type="submission" date="2020-08" db="EMBL/GenBank/DDBJ databases">
        <title>Genomic Encyclopedia of Type Strains, Phase IV (KMG-IV): sequencing the most valuable type-strain genomes for metagenomic binning, comparative biology and taxonomic classification.</title>
        <authorList>
            <person name="Goeker M."/>
        </authorList>
    </citation>
    <scope>NUCLEOTIDE SEQUENCE [LARGE SCALE GENOMIC DNA]</scope>
    <source>
        <strain evidence="19 20">DSM 17328</strain>
    </source>
</reference>
<keyword evidence="10 15" id="KW-0798">TonB box</keyword>
<evidence type="ECO:0000256" key="8">
    <source>
        <dbReference type="ARBA" id="ARBA00023004"/>
    </source>
</evidence>
<dbReference type="PROSITE" id="PS52016">
    <property type="entry name" value="TONB_DEPENDENT_REC_3"/>
    <property type="match status" value="1"/>
</dbReference>
<dbReference type="InterPro" id="IPR039426">
    <property type="entry name" value="TonB-dep_rcpt-like"/>
</dbReference>
<dbReference type="GO" id="GO:0009279">
    <property type="term" value="C:cell outer membrane"/>
    <property type="evidence" value="ECO:0007669"/>
    <property type="project" value="UniProtKB-SubCell"/>
</dbReference>
<protein>
    <submittedName>
        <fullName evidence="19">Iron complex outermembrane receptor protein</fullName>
    </submittedName>
</protein>
<dbReference type="AlphaFoldDB" id="A0A7W7B277"/>
<keyword evidence="9" id="KW-0406">Ion transport</keyword>
<dbReference type="Pfam" id="PF00593">
    <property type="entry name" value="TonB_dep_Rec_b-barrel"/>
    <property type="match status" value="1"/>
</dbReference>
<evidence type="ECO:0000256" key="5">
    <source>
        <dbReference type="ARBA" id="ARBA00022496"/>
    </source>
</evidence>
<keyword evidence="6 14" id="KW-0812">Transmembrane</keyword>
<dbReference type="Proteomes" id="UP000566324">
    <property type="component" value="Unassembled WGS sequence"/>
</dbReference>
<dbReference type="PANTHER" id="PTHR32552">
    <property type="entry name" value="FERRICHROME IRON RECEPTOR-RELATED"/>
    <property type="match status" value="1"/>
</dbReference>
<evidence type="ECO:0000259" key="18">
    <source>
        <dbReference type="Pfam" id="PF07715"/>
    </source>
</evidence>
<keyword evidence="11 14" id="KW-0472">Membrane</keyword>
<dbReference type="InterPro" id="IPR010105">
    <property type="entry name" value="TonB_sidphr_rcpt"/>
</dbReference>
<feature type="domain" description="TonB-dependent receptor plug" evidence="18">
    <location>
        <begin position="72"/>
        <end position="173"/>
    </location>
</feature>
<evidence type="ECO:0000256" key="2">
    <source>
        <dbReference type="ARBA" id="ARBA00009810"/>
    </source>
</evidence>
<dbReference type="EMBL" id="JACHNZ010000025">
    <property type="protein sequence ID" value="MBB4632665.1"/>
    <property type="molecule type" value="Genomic_DNA"/>
</dbReference>
<dbReference type="SUPFAM" id="SSF56935">
    <property type="entry name" value="Porins"/>
    <property type="match status" value="1"/>
</dbReference>
<evidence type="ECO:0000256" key="9">
    <source>
        <dbReference type="ARBA" id="ARBA00023065"/>
    </source>
</evidence>
<evidence type="ECO:0000256" key="14">
    <source>
        <dbReference type="PROSITE-ProRule" id="PRU01360"/>
    </source>
</evidence>
<keyword evidence="3 14" id="KW-0813">Transport</keyword>
<evidence type="ECO:0000256" key="13">
    <source>
        <dbReference type="ARBA" id="ARBA00023237"/>
    </source>
</evidence>
<comment type="subcellular location">
    <subcellularLocation>
        <location evidence="1 14">Cell outer membrane</location>
        <topology evidence="1 14">Multi-pass membrane protein</topology>
    </subcellularLocation>
</comment>
<dbReference type="NCBIfam" id="TIGR01783">
    <property type="entry name" value="TonB-siderophor"/>
    <property type="match status" value="1"/>
</dbReference>
<keyword evidence="4 14" id="KW-1134">Transmembrane beta strand</keyword>
<comment type="caution">
    <text evidence="19">The sequence shown here is derived from an EMBL/GenBank/DDBJ whole genome shotgun (WGS) entry which is preliminary data.</text>
</comment>
<dbReference type="InterPro" id="IPR012910">
    <property type="entry name" value="Plug_dom"/>
</dbReference>
<evidence type="ECO:0000259" key="17">
    <source>
        <dbReference type="Pfam" id="PF00593"/>
    </source>
</evidence>
<keyword evidence="13 14" id="KW-0998">Cell outer membrane</keyword>
<dbReference type="GO" id="GO:0038023">
    <property type="term" value="F:signaling receptor activity"/>
    <property type="evidence" value="ECO:0007669"/>
    <property type="project" value="InterPro"/>
</dbReference>
<proteinExistence type="inferred from homology"/>
<dbReference type="GO" id="GO:0015891">
    <property type="term" value="P:siderophore transport"/>
    <property type="evidence" value="ECO:0007669"/>
    <property type="project" value="InterPro"/>
</dbReference>
<dbReference type="InterPro" id="IPR036942">
    <property type="entry name" value="Beta-barrel_TonB_sf"/>
</dbReference>
<evidence type="ECO:0000256" key="4">
    <source>
        <dbReference type="ARBA" id="ARBA00022452"/>
    </source>
</evidence>
<evidence type="ECO:0000256" key="7">
    <source>
        <dbReference type="ARBA" id="ARBA00022729"/>
    </source>
</evidence>
<keyword evidence="8" id="KW-0408">Iron</keyword>
<evidence type="ECO:0000256" key="10">
    <source>
        <dbReference type="ARBA" id="ARBA00023077"/>
    </source>
</evidence>
<evidence type="ECO:0000256" key="15">
    <source>
        <dbReference type="RuleBase" id="RU003357"/>
    </source>
</evidence>
<dbReference type="RefSeq" id="WP_184069574.1">
    <property type="nucleotide sequence ID" value="NZ_JACHNZ010000025.1"/>
</dbReference>
<feature type="signal peptide" evidence="16">
    <location>
        <begin position="1"/>
        <end position="28"/>
    </location>
</feature>
<dbReference type="CDD" id="cd01347">
    <property type="entry name" value="ligand_gated_channel"/>
    <property type="match status" value="1"/>
</dbReference>
<dbReference type="Gene3D" id="2.40.170.20">
    <property type="entry name" value="TonB-dependent receptor, beta-barrel domain"/>
    <property type="match status" value="1"/>
</dbReference>
<feature type="domain" description="TonB-dependent receptor-like beta-barrel" evidence="17">
    <location>
        <begin position="244"/>
        <end position="697"/>
    </location>
</feature>
<evidence type="ECO:0000256" key="16">
    <source>
        <dbReference type="SAM" id="SignalP"/>
    </source>
</evidence>
<dbReference type="Pfam" id="PF07715">
    <property type="entry name" value="Plug"/>
    <property type="match status" value="1"/>
</dbReference>
<dbReference type="InterPro" id="IPR037066">
    <property type="entry name" value="Plug_dom_sf"/>
</dbReference>
<evidence type="ECO:0000256" key="1">
    <source>
        <dbReference type="ARBA" id="ARBA00004571"/>
    </source>
</evidence>
<accession>A0A7W7B277</accession>
<organism evidence="19 20">
    <name type="scientific">Sphingosinicella soli</name>
    <dbReference type="NCBI Taxonomy" id="333708"/>
    <lineage>
        <taxon>Bacteria</taxon>
        <taxon>Pseudomonadati</taxon>
        <taxon>Pseudomonadota</taxon>
        <taxon>Alphaproteobacteria</taxon>
        <taxon>Sphingomonadales</taxon>
        <taxon>Sphingosinicellaceae</taxon>
        <taxon>Sphingosinicella</taxon>
    </lineage>
</organism>
<dbReference type="InterPro" id="IPR000531">
    <property type="entry name" value="Beta-barrel_TonB"/>
</dbReference>
<dbReference type="PANTHER" id="PTHR32552:SF68">
    <property type="entry name" value="FERRICHROME OUTER MEMBRANE TRANSPORTER_PHAGE RECEPTOR"/>
    <property type="match status" value="1"/>
</dbReference>
<dbReference type="GO" id="GO:0015344">
    <property type="term" value="F:siderophore uptake transmembrane transporter activity"/>
    <property type="evidence" value="ECO:0007669"/>
    <property type="project" value="TreeGrafter"/>
</dbReference>
<keyword evidence="12 19" id="KW-0675">Receptor</keyword>